<evidence type="ECO:0000313" key="2">
    <source>
        <dbReference type="EMBL" id="RHN45647.1"/>
    </source>
</evidence>
<dbReference type="Proteomes" id="UP000265566">
    <property type="component" value="Chromosome 7"/>
</dbReference>
<dbReference type="EMBL" id="PSQE01000007">
    <property type="protein sequence ID" value="RHN45647.1"/>
    <property type="molecule type" value="Genomic_DNA"/>
</dbReference>
<reference evidence="3" key="1">
    <citation type="journal article" date="2018" name="Nat. Plants">
        <title>Whole-genome landscape of Medicago truncatula symbiotic genes.</title>
        <authorList>
            <person name="Pecrix Y."/>
            <person name="Staton S.E."/>
            <person name="Sallet E."/>
            <person name="Lelandais-Briere C."/>
            <person name="Moreau S."/>
            <person name="Carrere S."/>
            <person name="Blein T."/>
            <person name="Jardinaud M.F."/>
            <person name="Latrasse D."/>
            <person name="Zouine M."/>
            <person name="Zahm M."/>
            <person name="Kreplak J."/>
            <person name="Mayjonade B."/>
            <person name="Satge C."/>
            <person name="Perez M."/>
            <person name="Cauet S."/>
            <person name="Marande W."/>
            <person name="Chantry-Darmon C."/>
            <person name="Lopez-Roques C."/>
            <person name="Bouchez O."/>
            <person name="Berard A."/>
            <person name="Debelle F."/>
            <person name="Munos S."/>
            <person name="Bendahmane A."/>
            <person name="Berges H."/>
            <person name="Niebel A."/>
            <person name="Buitink J."/>
            <person name="Frugier F."/>
            <person name="Benhamed M."/>
            <person name="Crespi M."/>
            <person name="Gouzy J."/>
            <person name="Gamas P."/>
        </authorList>
    </citation>
    <scope>NUCLEOTIDE SEQUENCE [LARGE SCALE GENOMIC DNA]</scope>
    <source>
        <strain evidence="3">cv. Jemalong A17</strain>
    </source>
</reference>
<evidence type="ECO:0000313" key="3">
    <source>
        <dbReference type="Proteomes" id="UP000265566"/>
    </source>
</evidence>
<sequence>MFGLMAVEESQGTFTPSPMADAQEHPVLVDESNVVASNVPILANAETNSTPNEIESPVPCEILG</sequence>
<accession>A0A396H3X6</accession>
<comment type="caution">
    <text evidence="2">The sequence shown here is derived from an EMBL/GenBank/DDBJ whole genome shotgun (WGS) entry which is preliminary data.</text>
</comment>
<feature type="region of interest" description="Disordered" evidence="1">
    <location>
        <begin position="1"/>
        <end position="20"/>
    </location>
</feature>
<proteinExistence type="predicted"/>
<protein>
    <submittedName>
        <fullName evidence="2">Uncharacterized protein</fullName>
    </submittedName>
</protein>
<dbReference type="AlphaFoldDB" id="A0A396H3X6"/>
<organism evidence="2 3">
    <name type="scientific">Medicago truncatula</name>
    <name type="common">Barrel medic</name>
    <name type="synonym">Medicago tribuloides</name>
    <dbReference type="NCBI Taxonomy" id="3880"/>
    <lineage>
        <taxon>Eukaryota</taxon>
        <taxon>Viridiplantae</taxon>
        <taxon>Streptophyta</taxon>
        <taxon>Embryophyta</taxon>
        <taxon>Tracheophyta</taxon>
        <taxon>Spermatophyta</taxon>
        <taxon>Magnoliopsida</taxon>
        <taxon>eudicotyledons</taxon>
        <taxon>Gunneridae</taxon>
        <taxon>Pentapetalae</taxon>
        <taxon>rosids</taxon>
        <taxon>fabids</taxon>
        <taxon>Fabales</taxon>
        <taxon>Fabaceae</taxon>
        <taxon>Papilionoideae</taxon>
        <taxon>50 kb inversion clade</taxon>
        <taxon>NPAAA clade</taxon>
        <taxon>Hologalegina</taxon>
        <taxon>IRL clade</taxon>
        <taxon>Trifolieae</taxon>
        <taxon>Medicago</taxon>
    </lineage>
</organism>
<gene>
    <name evidence="2" type="ORF">MtrunA17_Chr7g0233621</name>
</gene>
<evidence type="ECO:0000256" key="1">
    <source>
        <dbReference type="SAM" id="MobiDB-lite"/>
    </source>
</evidence>
<dbReference type="Gramene" id="rna40028">
    <property type="protein sequence ID" value="RHN45647.1"/>
    <property type="gene ID" value="gene40028"/>
</dbReference>
<name>A0A396H3X6_MEDTR</name>